<dbReference type="PANTHER" id="PTHR28055:SF1">
    <property type="entry name" value="ALTERED INHERITANCE OF MITOCHONDRIA PROTEIN 41, MITOCHONDRIAL"/>
    <property type="match status" value="1"/>
</dbReference>
<organism evidence="2 3">
    <name type="scientific">Letharia columbiana</name>
    <dbReference type="NCBI Taxonomy" id="112416"/>
    <lineage>
        <taxon>Eukaryota</taxon>
        <taxon>Fungi</taxon>
        <taxon>Dikarya</taxon>
        <taxon>Ascomycota</taxon>
        <taxon>Pezizomycotina</taxon>
        <taxon>Lecanoromycetes</taxon>
        <taxon>OSLEUM clade</taxon>
        <taxon>Lecanoromycetidae</taxon>
        <taxon>Lecanorales</taxon>
        <taxon>Lecanorineae</taxon>
        <taxon>Parmeliaceae</taxon>
        <taxon>Letharia</taxon>
    </lineage>
</organism>
<name>A0A8H6G5S3_9LECA</name>
<reference evidence="2 3" key="1">
    <citation type="journal article" date="2020" name="Genomics">
        <title>Complete, high-quality genomes from long-read metagenomic sequencing of two wolf lichen thalli reveals enigmatic genome architecture.</title>
        <authorList>
            <person name="McKenzie S.K."/>
            <person name="Walston R.F."/>
            <person name="Allen J.L."/>
        </authorList>
    </citation>
    <scope>NUCLEOTIDE SEQUENCE [LARGE SCALE GENOMIC DNA]</scope>
    <source>
        <strain evidence="2">WasteWater2</strain>
    </source>
</reference>
<dbReference type="Proteomes" id="UP000578531">
    <property type="component" value="Unassembled WGS sequence"/>
</dbReference>
<dbReference type="InterPro" id="IPR003789">
    <property type="entry name" value="Asn/Gln_tRNA_amidoTrase-B-like"/>
</dbReference>
<keyword evidence="3" id="KW-1185">Reference proteome</keyword>
<evidence type="ECO:0000313" key="3">
    <source>
        <dbReference type="Proteomes" id="UP000578531"/>
    </source>
</evidence>
<dbReference type="InterPro" id="IPR019004">
    <property type="entry name" value="YqeY/Aim41"/>
</dbReference>
<dbReference type="AlphaFoldDB" id="A0A8H6G5S3"/>
<proteinExistence type="inferred from homology"/>
<comment type="similarity">
    <text evidence="1">Belongs to the AIM41 family.</text>
</comment>
<dbReference type="OrthoDB" id="538640at2759"/>
<dbReference type="SUPFAM" id="SSF89095">
    <property type="entry name" value="GatB/YqeY motif"/>
    <property type="match status" value="1"/>
</dbReference>
<dbReference type="GO" id="GO:0005739">
    <property type="term" value="C:mitochondrion"/>
    <property type="evidence" value="ECO:0007669"/>
    <property type="project" value="UniProtKB-SubCell"/>
</dbReference>
<sequence length="241" mass="26287">MTTTSGPATTPSLLVKVRSDMKAAMKAKDSSRLDVLRGLISDITNAAKTSAPVTTDAQMLKILRKRVKSSEAAVEEFQSAKRDDLKEREVAQIAVLEAYIGDNDSMGEDDIIRAIQDVIGRLRSEEKTVNQGSVMKSMVGPGGTLENQTVDKQVVAKLVKGELHSPSCFFQICSAQHVMKNFKSDLGLTELHSMIAEIQITLSPLRGDVRESSKIQSPAYINRLHEGDEVKTNVSSSVLLE</sequence>
<evidence type="ECO:0000313" key="2">
    <source>
        <dbReference type="EMBL" id="KAF6240971.1"/>
    </source>
</evidence>
<keyword evidence="1" id="KW-0496">Mitochondrion</keyword>
<dbReference type="EMBL" id="JACCJC010000002">
    <property type="protein sequence ID" value="KAF6240971.1"/>
    <property type="molecule type" value="Genomic_DNA"/>
</dbReference>
<dbReference type="PANTHER" id="PTHR28055">
    <property type="entry name" value="ALTERED INHERITANCE OF MITOCHONDRIA PROTEIN 41, MITOCHONDRIAL"/>
    <property type="match status" value="1"/>
</dbReference>
<comment type="subcellular location">
    <subcellularLocation>
        <location evidence="1">Mitochondrion</location>
    </subcellularLocation>
</comment>
<dbReference type="Gene3D" id="1.10.1510.10">
    <property type="entry name" value="Uncharacterised protein YqeY/AIM41 PF09424, N-terminal domain"/>
    <property type="match status" value="1"/>
</dbReference>
<protein>
    <recommendedName>
        <fullName evidence="1">Altered inheritance of mitochondria protein 41</fullName>
    </recommendedName>
</protein>
<dbReference type="GO" id="GO:0016884">
    <property type="term" value="F:carbon-nitrogen ligase activity, with glutamine as amido-N-donor"/>
    <property type="evidence" value="ECO:0007669"/>
    <property type="project" value="UniProtKB-UniRule"/>
</dbReference>
<dbReference type="InterPro" id="IPR042184">
    <property type="entry name" value="YqeY/Aim41_N"/>
</dbReference>
<evidence type="ECO:0000256" key="1">
    <source>
        <dbReference type="RuleBase" id="RU365099"/>
    </source>
</evidence>
<gene>
    <name evidence="1" type="primary">AIM41</name>
    <name evidence="2" type="ORF">HO173_000764</name>
</gene>
<accession>A0A8H6G5S3</accession>
<dbReference type="Pfam" id="PF09424">
    <property type="entry name" value="YqeY"/>
    <property type="match status" value="1"/>
</dbReference>
<comment type="caution">
    <text evidence="2">The sequence shown here is derived from an EMBL/GenBank/DDBJ whole genome shotgun (WGS) entry which is preliminary data.</text>
</comment>